<keyword evidence="1" id="KW-1133">Transmembrane helix</keyword>
<keyword evidence="1" id="KW-0472">Membrane</keyword>
<feature type="transmembrane region" description="Helical" evidence="1">
    <location>
        <begin position="61"/>
        <end position="87"/>
    </location>
</feature>
<proteinExistence type="predicted"/>
<keyword evidence="2" id="KW-1185">Reference proteome</keyword>
<protein>
    <submittedName>
        <fullName evidence="3">Secreted protein</fullName>
    </submittedName>
</protein>
<evidence type="ECO:0000313" key="3">
    <source>
        <dbReference type="WBParaSite" id="ALUE_0000988801-mRNA-1"/>
    </source>
</evidence>
<keyword evidence="1" id="KW-0812">Transmembrane</keyword>
<reference evidence="3" key="1">
    <citation type="submission" date="2017-02" db="UniProtKB">
        <authorList>
            <consortium name="WormBaseParasite"/>
        </authorList>
    </citation>
    <scope>IDENTIFICATION</scope>
</reference>
<organism evidence="2 3">
    <name type="scientific">Ascaris lumbricoides</name>
    <name type="common">Giant roundworm</name>
    <dbReference type="NCBI Taxonomy" id="6252"/>
    <lineage>
        <taxon>Eukaryota</taxon>
        <taxon>Metazoa</taxon>
        <taxon>Ecdysozoa</taxon>
        <taxon>Nematoda</taxon>
        <taxon>Chromadorea</taxon>
        <taxon>Rhabditida</taxon>
        <taxon>Spirurina</taxon>
        <taxon>Ascaridomorpha</taxon>
        <taxon>Ascaridoidea</taxon>
        <taxon>Ascarididae</taxon>
        <taxon>Ascaris</taxon>
    </lineage>
</organism>
<sequence length="105" mass="11884">MYVGFHRFLMMSISTPTKNSTKLSQNNTTASLSFGLSLKSGSLLSNCCRSYFNYLRQSSPVLVFSAILQIPFVFYHFSFLSLFFLALRSSTADYHKSGDNACYEM</sequence>
<dbReference type="Proteomes" id="UP000036681">
    <property type="component" value="Unplaced"/>
</dbReference>
<dbReference type="AlphaFoldDB" id="A0A0M3I102"/>
<name>A0A0M3I102_ASCLU</name>
<dbReference type="WBParaSite" id="ALUE_0000988801-mRNA-1">
    <property type="protein sequence ID" value="ALUE_0000988801-mRNA-1"/>
    <property type="gene ID" value="ALUE_0000988801"/>
</dbReference>
<evidence type="ECO:0000313" key="2">
    <source>
        <dbReference type="Proteomes" id="UP000036681"/>
    </source>
</evidence>
<evidence type="ECO:0000256" key="1">
    <source>
        <dbReference type="SAM" id="Phobius"/>
    </source>
</evidence>
<accession>A0A0M3I102</accession>